<sequence>SGRRLVEKTPIVPKPAKELASKIELAAEDKVEQLNPTKSVEPLVTRIVMEMKLSVNNPLVEALEQMPSYAKFMKDLVTKKRT</sequence>
<name>A0ABS8UI06_DATST</name>
<feature type="non-terminal residue" evidence="1">
    <location>
        <position position="82"/>
    </location>
</feature>
<accession>A0ABS8UI06</accession>
<evidence type="ECO:0000313" key="1">
    <source>
        <dbReference type="EMBL" id="MCD9558517.1"/>
    </source>
</evidence>
<organism evidence="1 2">
    <name type="scientific">Datura stramonium</name>
    <name type="common">Jimsonweed</name>
    <name type="synonym">Common thornapple</name>
    <dbReference type="NCBI Taxonomy" id="4076"/>
    <lineage>
        <taxon>Eukaryota</taxon>
        <taxon>Viridiplantae</taxon>
        <taxon>Streptophyta</taxon>
        <taxon>Embryophyta</taxon>
        <taxon>Tracheophyta</taxon>
        <taxon>Spermatophyta</taxon>
        <taxon>Magnoliopsida</taxon>
        <taxon>eudicotyledons</taxon>
        <taxon>Gunneridae</taxon>
        <taxon>Pentapetalae</taxon>
        <taxon>asterids</taxon>
        <taxon>lamiids</taxon>
        <taxon>Solanales</taxon>
        <taxon>Solanaceae</taxon>
        <taxon>Solanoideae</taxon>
        <taxon>Datureae</taxon>
        <taxon>Datura</taxon>
    </lineage>
</organism>
<protein>
    <submittedName>
        <fullName evidence="1">Uncharacterized protein</fullName>
    </submittedName>
</protein>
<reference evidence="1 2" key="1">
    <citation type="journal article" date="2021" name="BMC Genomics">
        <title>Datura genome reveals duplications of psychoactive alkaloid biosynthetic genes and high mutation rate following tissue culture.</title>
        <authorList>
            <person name="Rajewski A."/>
            <person name="Carter-House D."/>
            <person name="Stajich J."/>
            <person name="Litt A."/>
        </authorList>
    </citation>
    <scope>NUCLEOTIDE SEQUENCE [LARGE SCALE GENOMIC DNA]</scope>
    <source>
        <strain evidence="1">AR-01</strain>
    </source>
</reference>
<comment type="caution">
    <text evidence="1">The sequence shown here is derived from an EMBL/GenBank/DDBJ whole genome shotgun (WGS) entry which is preliminary data.</text>
</comment>
<evidence type="ECO:0000313" key="2">
    <source>
        <dbReference type="Proteomes" id="UP000823775"/>
    </source>
</evidence>
<dbReference type="EMBL" id="JACEIK010002024">
    <property type="protein sequence ID" value="MCD9558517.1"/>
    <property type="molecule type" value="Genomic_DNA"/>
</dbReference>
<keyword evidence="2" id="KW-1185">Reference proteome</keyword>
<gene>
    <name evidence="1" type="ORF">HAX54_015918</name>
</gene>
<proteinExistence type="predicted"/>
<dbReference type="Proteomes" id="UP000823775">
    <property type="component" value="Unassembled WGS sequence"/>
</dbReference>
<feature type="non-terminal residue" evidence="1">
    <location>
        <position position="1"/>
    </location>
</feature>